<dbReference type="OrthoDB" id="1706086at2"/>
<evidence type="ECO:0000259" key="1">
    <source>
        <dbReference type="PROSITE" id="PS51272"/>
    </source>
</evidence>
<dbReference type="Pfam" id="PF00395">
    <property type="entry name" value="SLH"/>
    <property type="match status" value="2"/>
</dbReference>
<reference evidence="2 3" key="1">
    <citation type="submission" date="2017-07" db="EMBL/GenBank/DDBJ databases">
        <title>Genome sequencing and assembly of Paenibacillus rigui.</title>
        <authorList>
            <person name="Mayilraj S."/>
        </authorList>
    </citation>
    <scope>NUCLEOTIDE SEQUENCE [LARGE SCALE GENOMIC DNA]</scope>
    <source>
        <strain evidence="2 3">JCM 16352</strain>
    </source>
</reference>
<sequence>MGENEVWKIFQLVCLSLVLTFTTMDTQIYASLVKTSADFKDLTNMDDITKAKIDKWLSLGLIQGVSEDQFGIKDTISRAEFAKIVALTVRLKIDTTLKKSSFIDVEADDLKYGDLLPYIEALRQAGITNGVDQDRFDPRGEVTKEQFAVFLIRSQAKDAEGRQTEGTADATVSPYAKGYVALALNLFPNLNSDGPYYGSAPITRQMVLLGLDVLTISY</sequence>
<name>A0A229UU61_9BACL</name>
<evidence type="ECO:0000313" key="3">
    <source>
        <dbReference type="Proteomes" id="UP000215509"/>
    </source>
</evidence>
<dbReference type="InterPro" id="IPR001119">
    <property type="entry name" value="SLH_dom"/>
</dbReference>
<protein>
    <recommendedName>
        <fullName evidence="1">SLH domain-containing protein</fullName>
    </recommendedName>
</protein>
<dbReference type="EMBL" id="NMQW01000008">
    <property type="protein sequence ID" value="OXM87137.1"/>
    <property type="molecule type" value="Genomic_DNA"/>
</dbReference>
<comment type="caution">
    <text evidence="2">The sequence shown here is derived from an EMBL/GenBank/DDBJ whole genome shotgun (WGS) entry which is preliminary data.</text>
</comment>
<accession>A0A229UU61</accession>
<dbReference type="Proteomes" id="UP000215509">
    <property type="component" value="Unassembled WGS sequence"/>
</dbReference>
<proteinExistence type="predicted"/>
<evidence type="ECO:0000313" key="2">
    <source>
        <dbReference type="EMBL" id="OXM87137.1"/>
    </source>
</evidence>
<keyword evidence="3" id="KW-1185">Reference proteome</keyword>
<gene>
    <name evidence="2" type="ORF">CF651_05645</name>
</gene>
<dbReference type="AlphaFoldDB" id="A0A229UU61"/>
<dbReference type="RefSeq" id="WP_094013885.1">
    <property type="nucleotide sequence ID" value="NZ_NMQW01000008.1"/>
</dbReference>
<organism evidence="2 3">
    <name type="scientific">Paenibacillus rigui</name>
    <dbReference type="NCBI Taxonomy" id="554312"/>
    <lineage>
        <taxon>Bacteria</taxon>
        <taxon>Bacillati</taxon>
        <taxon>Bacillota</taxon>
        <taxon>Bacilli</taxon>
        <taxon>Bacillales</taxon>
        <taxon>Paenibacillaceae</taxon>
        <taxon>Paenibacillus</taxon>
    </lineage>
</organism>
<dbReference type="PROSITE" id="PS51272">
    <property type="entry name" value="SLH"/>
    <property type="match status" value="1"/>
</dbReference>
<feature type="domain" description="SLH" evidence="1">
    <location>
        <begin position="99"/>
        <end position="165"/>
    </location>
</feature>